<feature type="signal peptide" evidence="1">
    <location>
        <begin position="1"/>
        <end position="30"/>
    </location>
</feature>
<evidence type="ECO:0000256" key="1">
    <source>
        <dbReference type="SAM" id="SignalP"/>
    </source>
</evidence>
<comment type="caution">
    <text evidence="2">The sequence shown here is derived from an EMBL/GenBank/DDBJ whole genome shotgun (WGS) entry which is preliminary data.</text>
</comment>
<dbReference type="PANTHER" id="PTHR34277">
    <property type="entry name" value="CLAVATA3/ESR (CLE)-RELATED PROTEIN 26"/>
    <property type="match status" value="1"/>
</dbReference>
<dbReference type="AlphaFoldDB" id="A0A314L7W8"/>
<name>A0A314L7W8_NICAT</name>
<dbReference type="PANTHER" id="PTHR34277:SF1">
    <property type="entry name" value="CLAVATA3_ESR (CLE) GENE FAMILY MEMBER MTCLE20"/>
    <property type="match status" value="1"/>
</dbReference>
<sequence length="78" mass="9097">MQIKQSRPVGLFQSWLVILVFLSLLFVSAAKNNTVVAQKQPEEEEAQQPQNWKLRHSLDVFFPSKRRVPNESDPLHNR</sequence>
<feature type="chain" id="PRO_5016233148" evidence="1">
    <location>
        <begin position="31"/>
        <end position="78"/>
    </location>
</feature>
<organism evidence="2 3">
    <name type="scientific">Nicotiana attenuata</name>
    <name type="common">Coyote tobacco</name>
    <dbReference type="NCBI Taxonomy" id="49451"/>
    <lineage>
        <taxon>Eukaryota</taxon>
        <taxon>Viridiplantae</taxon>
        <taxon>Streptophyta</taxon>
        <taxon>Embryophyta</taxon>
        <taxon>Tracheophyta</taxon>
        <taxon>Spermatophyta</taxon>
        <taxon>Magnoliopsida</taxon>
        <taxon>eudicotyledons</taxon>
        <taxon>Gunneridae</taxon>
        <taxon>Pentapetalae</taxon>
        <taxon>asterids</taxon>
        <taxon>lamiids</taxon>
        <taxon>Solanales</taxon>
        <taxon>Solanaceae</taxon>
        <taxon>Nicotianoideae</taxon>
        <taxon>Nicotianeae</taxon>
        <taxon>Nicotiana</taxon>
    </lineage>
</organism>
<protein>
    <submittedName>
        <fullName evidence="2">Uncharacterized protein</fullName>
    </submittedName>
</protein>
<dbReference type="EMBL" id="MJEQ01000276">
    <property type="protein sequence ID" value="OIT37730.1"/>
    <property type="molecule type" value="Genomic_DNA"/>
</dbReference>
<evidence type="ECO:0000313" key="3">
    <source>
        <dbReference type="Proteomes" id="UP000187609"/>
    </source>
</evidence>
<dbReference type="Proteomes" id="UP000187609">
    <property type="component" value="Unassembled WGS sequence"/>
</dbReference>
<keyword evidence="1" id="KW-0732">Signal</keyword>
<gene>
    <name evidence="2" type="ORF">A4A49_55016</name>
</gene>
<dbReference type="Gramene" id="OIT37730">
    <property type="protein sequence ID" value="OIT37730"/>
    <property type="gene ID" value="A4A49_55016"/>
</dbReference>
<evidence type="ECO:0000313" key="2">
    <source>
        <dbReference type="EMBL" id="OIT37730.1"/>
    </source>
</evidence>
<accession>A0A314L7W8</accession>
<dbReference type="InterPro" id="IPR039316">
    <property type="entry name" value="CLE25/26"/>
</dbReference>
<reference evidence="2" key="1">
    <citation type="submission" date="2016-11" db="EMBL/GenBank/DDBJ databases">
        <title>The genome of Nicotiana attenuata.</title>
        <authorList>
            <person name="Xu S."/>
            <person name="Brockmoeller T."/>
            <person name="Gaquerel E."/>
            <person name="Navarro A."/>
            <person name="Kuhl H."/>
            <person name="Gase K."/>
            <person name="Ling Z."/>
            <person name="Zhou W."/>
            <person name="Kreitzer C."/>
            <person name="Stanke M."/>
            <person name="Tang H."/>
            <person name="Lyons E."/>
            <person name="Pandey P."/>
            <person name="Pandey S.P."/>
            <person name="Timmermann B."/>
            <person name="Baldwin I.T."/>
        </authorList>
    </citation>
    <scope>NUCLEOTIDE SEQUENCE [LARGE SCALE GENOMIC DNA]</scope>
    <source>
        <strain evidence="2">UT</strain>
    </source>
</reference>
<keyword evidence="3" id="KW-1185">Reference proteome</keyword>
<proteinExistence type="predicted"/>